<comment type="caution">
    <text evidence="2">The sequence shown here is derived from an EMBL/GenBank/DDBJ whole genome shotgun (WGS) entry which is preliminary data.</text>
</comment>
<feature type="compositionally biased region" description="Polar residues" evidence="1">
    <location>
        <begin position="252"/>
        <end position="276"/>
    </location>
</feature>
<proteinExistence type="predicted"/>
<feature type="compositionally biased region" description="Basic and acidic residues" evidence="1">
    <location>
        <begin position="370"/>
        <end position="394"/>
    </location>
</feature>
<accession>A0A8H7QGA1</accession>
<evidence type="ECO:0000313" key="2">
    <source>
        <dbReference type="EMBL" id="KAG2191560.1"/>
    </source>
</evidence>
<feature type="region of interest" description="Disordered" evidence="1">
    <location>
        <begin position="217"/>
        <end position="452"/>
    </location>
</feature>
<name>A0A8H7QGA1_9FUNG</name>
<reference evidence="2" key="1">
    <citation type="submission" date="2020-12" db="EMBL/GenBank/DDBJ databases">
        <title>Metabolic potential, ecology and presence of endohyphal bacteria is reflected in genomic diversity of Mucoromycotina.</title>
        <authorList>
            <person name="Muszewska A."/>
            <person name="Okrasinska A."/>
            <person name="Steczkiewicz K."/>
            <person name="Drgas O."/>
            <person name="Orlowska M."/>
            <person name="Perlinska-Lenart U."/>
            <person name="Aleksandrzak-Piekarczyk T."/>
            <person name="Szatraj K."/>
            <person name="Zielenkiewicz U."/>
            <person name="Pilsyk S."/>
            <person name="Malc E."/>
            <person name="Mieczkowski P."/>
            <person name="Kruszewska J.S."/>
            <person name="Biernat P."/>
            <person name="Pawlowska J."/>
        </authorList>
    </citation>
    <scope>NUCLEOTIDE SEQUENCE</scope>
    <source>
        <strain evidence="2">CBS 226.32</strain>
    </source>
</reference>
<dbReference type="EMBL" id="JAEPRC010000811">
    <property type="protein sequence ID" value="KAG2191560.1"/>
    <property type="molecule type" value="Genomic_DNA"/>
</dbReference>
<protein>
    <submittedName>
        <fullName evidence="2">Uncharacterized protein</fullName>
    </submittedName>
</protein>
<evidence type="ECO:0000256" key="1">
    <source>
        <dbReference type="SAM" id="MobiDB-lite"/>
    </source>
</evidence>
<sequence>MRQKAGEELTKEELDFIKDQDIDRRVLSKLEAIFEKVDISSKEDPIGDRECFAVLRFFYLVRLTQQGLFHLISSSYPALEPQAIVHLADKLVAGSMGGAISMSPNERTNARRTTREISHNLCKELDEPVAEGFRTTYKDIMQAANCLGGERLYEQKKKEQSQHNTQSDVIQTSATEVAATGIPPIWVVVPYSSMMGNLNSALPGNFPSLPFPSSLFIPTPNTNHNNENDKRNKKSKNKKNSKNMENDELEQQVDSKNESITNEVKNNEKQSITTTQDENEAVVDSNENKENRNEIKNDRNEIKDDSNEIKDDRNEIKDDSNENKGSGEVKEEEEKEEEEEEEEDDDDRFADAYSSDDDNKLEDVQEEALASEKIEDSKEKISEEKKENRSKTEMDTENNTITATITPLTAEKDAVPSQWQNFAASCHGDGDSNGSILSPRSSSRNSPKFERK</sequence>
<gene>
    <name evidence="2" type="ORF">INT46_000618</name>
</gene>
<evidence type="ECO:0000313" key="3">
    <source>
        <dbReference type="Proteomes" id="UP000650833"/>
    </source>
</evidence>
<feature type="compositionally biased region" description="Polar residues" evidence="1">
    <location>
        <begin position="397"/>
        <end position="407"/>
    </location>
</feature>
<feature type="compositionally biased region" description="Basic residues" evidence="1">
    <location>
        <begin position="231"/>
        <end position="241"/>
    </location>
</feature>
<dbReference type="AlphaFoldDB" id="A0A8H7QGA1"/>
<keyword evidence="3" id="KW-1185">Reference proteome</keyword>
<feature type="compositionally biased region" description="Basic and acidic residues" evidence="1">
    <location>
        <begin position="286"/>
        <end position="329"/>
    </location>
</feature>
<dbReference type="OrthoDB" id="2271095at2759"/>
<feature type="compositionally biased region" description="Acidic residues" evidence="1">
    <location>
        <begin position="330"/>
        <end position="356"/>
    </location>
</feature>
<dbReference type="Proteomes" id="UP000650833">
    <property type="component" value="Unassembled WGS sequence"/>
</dbReference>
<organism evidence="2 3">
    <name type="scientific">Mucor plumbeus</name>
    <dbReference type="NCBI Taxonomy" id="97098"/>
    <lineage>
        <taxon>Eukaryota</taxon>
        <taxon>Fungi</taxon>
        <taxon>Fungi incertae sedis</taxon>
        <taxon>Mucoromycota</taxon>
        <taxon>Mucoromycotina</taxon>
        <taxon>Mucoromycetes</taxon>
        <taxon>Mucorales</taxon>
        <taxon>Mucorineae</taxon>
        <taxon>Mucoraceae</taxon>
        <taxon>Mucor</taxon>
    </lineage>
</organism>
<feature type="compositionally biased region" description="Low complexity" evidence="1">
    <location>
        <begin position="432"/>
        <end position="446"/>
    </location>
</feature>